<dbReference type="InterPro" id="IPR035940">
    <property type="entry name" value="CAP_sf"/>
</dbReference>
<dbReference type="AlphaFoldDB" id="A0A6L5Y027"/>
<gene>
    <name evidence="4" type="ORF">FYJ58_09910</name>
</gene>
<proteinExistence type="predicted"/>
<feature type="domain" description="SCP" evidence="3">
    <location>
        <begin position="142"/>
        <end position="256"/>
    </location>
</feature>
<feature type="signal peptide" evidence="2">
    <location>
        <begin position="1"/>
        <end position="27"/>
    </location>
</feature>
<protein>
    <submittedName>
        <fullName evidence="4">CAP domain-containing protein</fullName>
    </submittedName>
</protein>
<dbReference type="Gene3D" id="3.40.33.10">
    <property type="entry name" value="CAP"/>
    <property type="match status" value="1"/>
</dbReference>
<dbReference type="RefSeq" id="WP_154519584.1">
    <property type="nucleotide sequence ID" value="NZ_VUMT01000014.1"/>
</dbReference>
<feature type="region of interest" description="Disordered" evidence="1">
    <location>
        <begin position="78"/>
        <end position="132"/>
    </location>
</feature>
<reference evidence="4 5" key="1">
    <citation type="submission" date="2019-08" db="EMBL/GenBank/DDBJ databases">
        <title>In-depth cultivation of the pig gut microbiome towards novel bacterial diversity and tailored functional studies.</title>
        <authorList>
            <person name="Wylensek D."/>
            <person name="Hitch T.C.A."/>
            <person name="Clavel T."/>
        </authorList>
    </citation>
    <scope>NUCLEOTIDE SEQUENCE [LARGE SCALE GENOMIC DNA]</scope>
    <source>
        <strain evidence="4 5">WCA-693-APC-MOT-I</strain>
    </source>
</reference>
<evidence type="ECO:0000259" key="3">
    <source>
        <dbReference type="Pfam" id="PF00188"/>
    </source>
</evidence>
<dbReference type="Pfam" id="PF00188">
    <property type="entry name" value="CAP"/>
    <property type="match status" value="1"/>
</dbReference>
<keyword evidence="5" id="KW-1185">Reference proteome</keyword>
<dbReference type="SUPFAM" id="SSF55797">
    <property type="entry name" value="PR-1-like"/>
    <property type="match status" value="1"/>
</dbReference>
<dbReference type="EMBL" id="VUMT01000014">
    <property type="protein sequence ID" value="MSS64187.1"/>
    <property type="molecule type" value="Genomic_DNA"/>
</dbReference>
<dbReference type="InterPro" id="IPR014044">
    <property type="entry name" value="CAP_dom"/>
</dbReference>
<accession>A0A6L5Y027</accession>
<dbReference type="Proteomes" id="UP000482209">
    <property type="component" value="Unassembled WGS sequence"/>
</dbReference>
<keyword evidence="2" id="KW-0732">Signal</keyword>
<dbReference type="PANTHER" id="PTHR31157">
    <property type="entry name" value="SCP DOMAIN-CONTAINING PROTEIN"/>
    <property type="match status" value="1"/>
</dbReference>
<sequence>MRNIKKLTVVGITAFAVATMIPVTSMAAQNNPICKLYGVNNPTLSQNCKLESVEDALKQVVINGNCIKWGTVIIGNDNNKPESGEENGNQDTNDNINNEQDTNDEQNTNNEHDTSNGQNNNETNQTPETSEVTESYYAKQVLSLVNTERAKEGLAPLSWNTQVAKAAGVRAVEIQTSFSHTRPNGSNFSTVLRENGVNYRGTGENIAWGQKTPEQVVNAWMNSAGHRANIMNKNFTTLGVGYVQNTNGTPYWVQLFTYE</sequence>
<comment type="caution">
    <text evidence="4">The sequence shown here is derived from an EMBL/GenBank/DDBJ whole genome shotgun (WGS) entry which is preliminary data.</text>
</comment>
<evidence type="ECO:0000256" key="1">
    <source>
        <dbReference type="SAM" id="MobiDB-lite"/>
    </source>
</evidence>
<evidence type="ECO:0000313" key="4">
    <source>
        <dbReference type="EMBL" id="MSS64187.1"/>
    </source>
</evidence>
<evidence type="ECO:0000313" key="5">
    <source>
        <dbReference type="Proteomes" id="UP000482209"/>
    </source>
</evidence>
<feature type="chain" id="PRO_5026698378" evidence="2">
    <location>
        <begin position="28"/>
        <end position="259"/>
    </location>
</feature>
<evidence type="ECO:0000256" key="2">
    <source>
        <dbReference type="SAM" id="SignalP"/>
    </source>
</evidence>
<feature type="compositionally biased region" description="Low complexity" evidence="1">
    <location>
        <begin position="86"/>
        <end position="130"/>
    </location>
</feature>
<organism evidence="4 5">
    <name type="scientific">Velocimicrobium porci</name>
    <dbReference type="NCBI Taxonomy" id="2606634"/>
    <lineage>
        <taxon>Bacteria</taxon>
        <taxon>Bacillati</taxon>
        <taxon>Bacillota</taxon>
        <taxon>Clostridia</taxon>
        <taxon>Lachnospirales</taxon>
        <taxon>Lachnospiraceae</taxon>
        <taxon>Velocimicrobium</taxon>
    </lineage>
</organism>
<dbReference type="CDD" id="cd05379">
    <property type="entry name" value="CAP_bacterial"/>
    <property type="match status" value="1"/>
</dbReference>
<name>A0A6L5Y027_9FIRM</name>
<dbReference type="PANTHER" id="PTHR31157:SF1">
    <property type="entry name" value="SCP DOMAIN-CONTAINING PROTEIN"/>
    <property type="match status" value="1"/>
</dbReference>